<evidence type="ECO:0000256" key="1">
    <source>
        <dbReference type="SAM" id="MobiDB-lite"/>
    </source>
</evidence>
<keyword evidence="2" id="KW-0812">Transmembrane</keyword>
<feature type="compositionally biased region" description="Basic and acidic residues" evidence="1">
    <location>
        <begin position="184"/>
        <end position="196"/>
    </location>
</feature>
<evidence type="ECO:0000256" key="2">
    <source>
        <dbReference type="SAM" id="Phobius"/>
    </source>
</evidence>
<reference evidence="3 4" key="1">
    <citation type="submission" date="2017-10" db="EMBL/GenBank/DDBJ databases">
        <title>The draft genome sequence of Williamsia sp. BULT 1.1 isolated from the semi-arid grassland soils from South Africa.</title>
        <authorList>
            <person name="Kabwe M.H."/>
            <person name="Govender N."/>
            <person name="Mutseka Lunga P."/>
            <person name="Vikram S."/>
            <person name="Makhalanyane T.P."/>
        </authorList>
    </citation>
    <scope>NUCLEOTIDE SEQUENCE [LARGE SCALE GENOMIC DNA]</scope>
    <source>
        <strain evidence="3 4">BULT 1.1</strain>
    </source>
</reference>
<dbReference type="RefSeq" id="WP_099381053.1">
    <property type="nucleotide sequence ID" value="NZ_PEBD01000004.1"/>
</dbReference>
<protein>
    <recommendedName>
        <fullName evidence="5">Alkaline shock response membrane anchor protein AmaP</fullName>
    </recommendedName>
</protein>
<keyword evidence="2" id="KW-0472">Membrane</keyword>
<organism evidence="3 4">
    <name type="scientific">Williamsia marianensis</name>
    <dbReference type="NCBI Taxonomy" id="85044"/>
    <lineage>
        <taxon>Bacteria</taxon>
        <taxon>Bacillati</taxon>
        <taxon>Actinomycetota</taxon>
        <taxon>Actinomycetes</taxon>
        <taxon>Mycobacteriales</taxon>
        <taxon>Nocardiaceae</taxon>
        <taxon>Williamsia</taxon>
    </lineage>
</organism>
<dbReference type="Proteomes" id="UP000225108">
    <property type="component" value="Unassembled WGS sequence"/>
</dbReference>
<feature type="transmembrane region" description="Helical" evidence="2">
    <location>
        <begin position="57"/>
        <end position="81"/>
    </location>
</feature>
<gene>
    <name evidence="3" type="ORF">CSW57_00820</name>
</gene>
<sequence>MNHGPAAGHRFTVGLIGALLVAAGVAAIGWRLGVDSIRQLVNRIDFDAPQRAADGRWWPAVLAAVAIIALFWGTSLVLTALRTGKIDDIQLTGSDSGGSLTIPPKLLASSVADDLRGHRMFDRVKAVATDDRGRKLVRITVTAQPHHTYDEISAVVEDSVELIRTAVDGADLRVQALLHMENNADNRRPGDRRFYEEGETSGNR</sequence>
<name>A0A2G3PQ81_WILMA</name>
<dbReference type="AlphaFoldDB" id="A0A2G3PQ81"/>
<keyword evidence="2" id="KW-1133">Transmembrane helix</keyword>
<dbReference type="EMBL" id="PEBD01000004">
    <property type="protein sequence ID" value="PHV67873.1"/>
    <property type="molecule type" value="Genomic_DNA"/>
</dbReference>
<comment type="caution">
    <text evidence="3">The sequence shown here is derived from an EMBL/GenBank/DDBJ whole genome shotgun (WGS) entry which is preliminary data.</text>
</comment>
<feature type="transmembrane region" description="Helical" evidence="2">
    <location>
        <begin position="12"/>
        <end position="32"/>
    </location>
</feature>
<accession>A0A2G3PQ81</accession>
<evidence type="ECO:0000313" key="3">
    <source>
        <dbReference type="EMBL" id="PHV67873.1"/>
    </source>
</evidence>
<proteinExistence type="predicted"/>
<evidence type="ECO:0008006" key="5">
    <source>
        <dbReference type="Google" id="ProtNLM"/>
    </source>
</evidence>
<feature type="region of interest" description="Disordered" evidence="1">
    <location>
        <begin position="184"/>
        <end position="204"/>
    </location>
</feature>
<evidence type="ECO:0000313" key="4">
    <source>
        <dbReference type="Proteomes" id="UP000225108"/>
    </source>
</evidence>